<feature type="compositionally biased region" description="Basic and acidic residues" evidence="1">
    <location>
        <begin position="95"/>
        <end position="106"/>
    </location>
</feature>
<comment type="caution">
    <text evidence="2">The sequence shown here is derived from an EMBL/GenBank/DDBJ whole genome shotgun (WGS) entry which is preliminary data.</text>
</comment>
<proteinExistence type="predicted"/>
<dbReference type="EMBL" id="JAINUG010000075">
    <property type="protein sequence ID" value="KAJ8400674.1"/>
    <property type="molecule type" value="Genomic_DNA"/>
</dbReference>
<reference evidence="2" key="1">
    <citation type="journal article" date="2023" name="Science">
        <title>Genome structures resolve the early diversification of teleost fishes.</title>
        <authorList>
            <person name="Parey E."/>
            <person name="Louis A."/>
            <person name="Montfort J."/>
            <person name="Bouchez O."/>
            <person name="Roques C."/>
            <person name="Iampietro C."/>
            <person name="Lluch J."/>
            <person name="Castinel A."/>
            <person name="Donnadieu C."/>
            <person name="Desvignes T."/>
            <person name="Floi Bucao C."/>
            <person name="Jouanno E."/>
            <person name="Wen M."/>
            <person name="Mejri S."/>
            <person name="Dirks R."/>
            <person name="Jansen H."/>
            <person name="Henkel C."/>
            <person name="Chen W.J."/>
            <person name="Zahm M."/>
            <person name="Cabau C."/>
            <person name="Klopp C."/>
            <person name="Thompson A.W."/>
            <person name="Robinson-Rechavi M."/>
            <person name="Braasch I."/>
            <person name="Lecointre G."/>
            <person name="Bobe J."/>
            <person name="Postlethwait J.H."/>
            <person name="Berthelot C."/>
            <person name="Roest Crollius H."/>
            <person name="Guiguen Y."/>
        </authorList>
    </citation>
    <scope>NUCLEOTIDE SEQUENCE</scope>
    <source>
        <strain evidence="2">NC1722</strain>
    </source>
</reference>
<keyword evidence="3" id="KW-1185">Reference proteome</keyword>
<name>A0AAD7SDR1_9TELE</name>
<feature type="region of interest" description="Disordered" evidence="1">
    <location>
        <begin position="93"/>
        <end position="140"/>
    </location>
</feature>
<dbReference type="AlphaFoldDB" id="A0AAD7SDR1"/>
<dbReference type="Proteomes" id="UP001221898">
    <property type="component" value="Unassembled WGS sequence"/>
</dbReference>
<accession>A0AAD7SDR1</accession>
<organism evidence="2 3">
    <name type="scientific">Aldrovandia affinis</name>
    <dbReference type="NCBI Taxonomy" id="143900"/>
    <lineage>
        <taxon>Eukaryota</taxon>
        <taxon>Metazoa</taxon>
        <taxon>Chordata</taxon>
        <taxon>Craniata</taxon>
        <taxon>Vertebrata</taxon>
        <taxon>Euteleostomi</taxon>
        <taxon>Actinopterygii</taxon>
        <taxon>Neopterygii</taxon>
        <taxon>Teleostei</taxon>
        <taxon>Notacanthiformes</taxon>
        <taxon>Halosauridae</taxon>
        <taxon>Aldrovandia</taxon>
    </lineage>
</organism>
<evidence type="ECO:0000256" key="1">
    <source>
        <dbReference type="SAM" id="MobiDB-lite"/>
    </source>
</evidence>
<evidence type="ECO:0000313" key="2">
    <source>
        <dbReference type="EMBL" id="KAJ8400674.1"/>
    </source>
</evidence>
<sequence>MRRAERADEVARDSANPLQWLRVSGLGAAVGSGQALSRWSSAAVGGQLLGAPGAALISSPGGRGERGSGLTRSLASAHLLPVPASPVLTFMSTPDPDKWSLQRRDVNGGSGRKNGKGTVERAANATTWHRALRLESRASR</sequence>
<protein>
    <submittedName>
        <fullName evidence="2">Uncharacterized protein</fullName>
    </submittedName>
</protein>
<evidence type="ECO:0000313" key="3">
    <source>
        <dbReference type="Proteomes" id="UP001221898"/>
    </source>
</evidence>
<gene>
    <name evidence="2" type="ORF">AAFF_G00394430</name>
</gene>